<evidence type="ECO:0000256" key="2">
    <source>
        <dbReference type="SAM" id="SignalP"/>
    </source>
</evidence>
<evidence type="ECO:0000313" key="4">
    <source>
        <dbReference type="RefSeq" id="XP_015516727.1"/>
    </source>
</evidence>
<protein>
    <submittedName>
        <fullName evidence="4">Prohormone-2</fullName>
    </submittedName>
</protein>
<dbReference type="GeneID" id="107222035"/>
<feature type="chain" id="PRO_5027005753" evidence="2">
    <location>
        <begin position="21"/>
        <end position="385"/>
    </location>
</feature>
<accession>A0A6J0BR12</accession>
<evidence type="ECO:0000256" key="1">
    <source>
        <dbReference type="SAM" id="MobiDB-lite"/>
    </source>
</evidence>
<keyword evidence="3" id="KW-1185">Reference proteome</keyword>
<evidence type="ECO:0000313" key="3">
    <source>
        <dbReference type="Proteomes" id="UP000829291"/>
    </source>
</evidence>
<name>A0A6J0BR12_NEOLC</name>
<dbReference type="RefSeq" id="XP_015516727.1">
    <property type="nucleotide sequence ID" value="XM_015661241.2"/>
</dbReference>
<feature type="signal peptide" evidence="2">
    <location>
        <begin position="1"/>
        <end position="20"/>
    </location>
</feature>
<organism evidence="4">
    <name type="scientific">Neodiprion lecontei</name>
    <name type="common">Redheaded pine sawfly</name>
    <dbReference type="NCBI Taxonomy" id="441921"/>
    <lineage>
        <taxon>Eukaryota</taxon>
        <taxon>Metazoa</taxon>
        <taxon>Ecdysozoa</taxon>
        <taxon>Arthropoda</taxon>
        <taxon>Hexapoda</taxon>
        <taxon>Insecta</taxon>
        <taxon>Pterygota</taxon>
        <taxon>Neoptera</taxon>
        <taxon>Endopterygota</taxon>
        <taxon>Hymenoptera</taxon>
        <taxon>Tenthredinoidea</taxon>
        <taxon>Diprionidae</taxon>
        <taxon>Diprioninae</taxon>
        <taxon>Neodiprion</taxon>
    </lineage>
</organism>
<dbReference type="AlphaFoldDB" id="A0A6J0BR12"/>
<feature type="compositionally biased region" description="Polar residues" evidence="1">
    <location>
        <begin position="164"/>
        <end position="193"/>
    </location>
</feature>
<feature type="region of interest" description="Disordered" evidence="1">
    <location>
        <begin position="156"/>
        <end position="196"/>
    </location>
</feature>
<gene>
    <name evidence="4" type="primary">LOC107222035</name>
</gene>
<dbReference type="OrthoDB" id="8188268at2759"/>
<reference evidence="4" key="1">
    <citation type="submission" date="2025-08" db="UniProtKB">
        <authorList>
            <consortium name="RefSeq"/>
        </authorList>
    </citation>
    <scope>IDENTIFICATION</scope>
    <source>
        <tissue evidence="4">Thorax and Abdomen</tissue>
    </source>
</reference>
<sequence>MVSAWLGILAIGLLALMTDALSTTLMEDVQRADQALRPKVKRAQELLMFGNQQNRQAENAPGNLFSPTAEKRTIGSSGLEEIKSAFPATEKFSRTKPLASAMHEAYQEKHLPTYYKGYQYGKILDNQLEDNPRNWLEDNTRTWDVSAYPRYYSVGDDRRKRSDGSFSSTPASTHAPMQSTSSPPATEMPQQPVAQAKRSLPLYQESRYKRELDPQDVLALLSLWEAERREGNWPAYDTDEYENGDDENSIVDVDEEDPRNGAAWLEGPIYSPRHFSVGNDALASSDIGIPRSRPANYYDRYGNQFGQQYGGALYGTPQYGTGYTRNDYNPDKRFMVSKRRSQAYRPYDGRKAMVNLAELLRALPQNYGSYPNDRAESSYYHRINL</sequence>
<dbReference type="InParanoid" id="A0A6J0BR12"/>
<dbReference type="Proteomes" id="UP000829291">
    <property type="component" value="Chromosome 1"/>
</dbReference>
<keyword evidence="2" id="KW-0732">Signal</keyword>
<dbReference type="KEGG" id="nlo:107222035"/>
<proteinExistence type="predicted"/>